<protein>
    <recommendedName>
        <fullName evidence="9">Ig-like domain-containing protein</fullName>
    </recommendedName>
</protein>
<dbReference type="PANTHER" id="PTHR19433">
    <property type="entry name" value="T-CELL RECEPTOR ALPHA CHAIN V REGION-RELATED"/>
    <property type="match status" value="1"/>
</dbReference>
<proteinExistence type="predicted"/>
<keyword evidence="5 8" id="KW-0472">Membrane</keyword>
<dbReference type="GO" id="GO:0002376">
    <property type="term" value="P:immune system process"/>
    <property type="evidence" value="ECO:0007669"/>
    <property type="project" value="UniProtKB-KW"/>
</dbReference>
<keyword evidence="6" id="KW-1015">Disulfide bond</keyword>
<feature type="domain" description="Ig-like" evidence="9">
    <location>
        <begin position="138"/>
        <end position="236"/>
    </location>
</feature>
<evidence type="ECO:0000256" key="8">
    <source>
        <dbReference type="SAM" id="Phobius"/>
    </source>
</evidence>
<accession>A0A4W6FAR6</accession>
<dbReference type="GO" id="GO:0005886">
    <property type="term" value="C:plasma membrane"/>
    <property type="evidence" value="ECO:0007669"/>
    <property type="project" value="UniProtKB-SubCell"/>
</dbReference>
<reference evidence="10" key="3">
    <citation type="submission" date="2025-09" db="UniProtKB">
        <authorList>
            <consortium name="Ensembl"/>
        </authorList>
    </citation>
    <scope>IDENTIFICATION</scope>
</reference>
<comment type="subcellular location">
    <subcellularLocation>
        <location evidence="1">Cell membrane</location>
    </subcellularLocation>
</comment>
<dbReference type="PROSITE" id="PS50835">
    <property type="entry name" value="IG_LIKE"/>
    <property type="match status" value="1"/>
</dbReference>
<dbReference type="InterPro" id="IPR013783">
    <property type="entry name" value="Ig-like_fold"/>
</dbReference>
<evidence type="ECO:0000256" key="3">
    <source>
        <dbReference type="ARBA" id="ARBA00022729"/>
    </source>
</evidence>
<dbReference type="PANTHER" id="PTHR19433:SF133">
    <property type="entry name" value="IMMUNE-TYPE RECEPTOR 5 PRECURSOR-RELATED"/>
    <property type="match status" value="1"/>
</dbReference>
<dbReference type="SMART" id="SM00409">
    <property type="entry name" value="IG"/>
    <property type="match status" value="2"/>
</dbReference>
<evidence type="ECO:0000256" key="7">
    <source>
        <dbReference type="ARBA" id="ARBA00023180"/>
    </source>
</evidence>
<evidence type="ECO:0000313" key="10">
    <source>
        <dbReference type="Ensembl" id="ENSLCAP00010047244.1"/>
    </source>
</evidence>
<dbReference type="Pfam" id="PF07686">
    <property type="entry name" value="V-set"/>
    <property type="match status" value="1"/>
</dbReference>
<keyword evidence="7" id="KW-0325">Glycoprotein</keyword>
<dbReference type="Ensembl" id="ENSLCAT00010048405.1">
    <property type="protein sequence ID" value="ENSLCAP00010047244.1"/>
    <property type="gene ID" value="ENSLCAG00010021924.1"/>
</dbReference>
<dbReference type="InterPro" id="IPR003599">
    <property type="entry name" value="Ig_sub"/>
</dbReference>
<dbReference type="InterPro" id="IPR007110">
    <property type="entry name" value="Ig-like_dom"/>
</dbReference>
<dbReference type="Proteomes" id="UP000314980">
    <property type="component" value="Unassembled WGS sequence"/>
</dbReference>
<dbReference type="InterPro" id="IPR036179">
    <property type="entry name" value="Ig-like_dom_sf"/>
</dbReference>
<evidence type="ECO:0000313" key="11">
    <source>
        <dbReference type="Proteomes" id="UP000314980"/>
    </source>
</evidence>
<keyword evidence="8" id="KW-1133">Transmembrane helix</keyword>
<feature type="transmembrane region" description="Helical" evidence="8">
    <location>
        <begin position="258"/>
        <end position="280"/>
    </location>
</feature>
<organism evidence="10 11">
    <name type="scientific">Lates calcarifer</name>
    <name type="common">Barramundi</name>
    <name type="synonym">Holocentrus calcarifer</name>
    <dbReference type="NCBI Taxonomy" id="8187"/>
    <lineage>
        <taxon>Eukaryota</taxon>
        <taxon>Metazoa</taxon>
        <taxon>Chordata</taxon>
        <taxon>Craniata</taxon>
        <taxon>Vertebrata</taxon>
        <taxon>Euteleostomi</taxon>
        <taxon>Actinopterygii</taxon>
        <taxon>Neopterygii</taxon>
        <taxon>Teleostei</taxon>
        <taxon>Neoteleostei</taxon>
        <taxon>Acanthomorphata</taxon>
        <taxon>Carangaria</taxon>
        <taxon>Carangaria incertae sedis</taxon>
        <taxon>Centropomidae</taxon>
        <taxon>Lates</taxon>
    </lineage>
</organism>
<dbReference type="AlphaFoldDB" id="A0A4W6FAR6"/>
<reference evidence="10" key="2">
    <citation type="submission" date="2025-08" db="UniProtKB">
        <authorList>
            <consortium name="Ensembl"/>
        </authorList>
    </citation>
    <scope>IDENTIFICATION</scope>
</reference>
<keyword evidence="11" id="KW-1185">Reference proteome</keyword>
<dbReference type="GeneTree" id="ENSGT01030000234530"/>
<dbReference type="CDD" id="cd00099">
    <property type="entry name" value="IgV"/>
    <property type="match status" value="1"/>
</dbReference>
<dbReference type="STRING" id="8187.ENSLCAP00010047244"/>
<keyword evidence="3" id="KW-0732">Signal</keyword>
<evidence type="ECO:0000256" key="2">
    <source>
        <dbReference type="ARBA" id="ARBA00022475"/>
    </source>
</evidence>
<dbReference type="GO" id="GO:0009617">
    <property type="term" value="P:response to bacterium"/>
    <property type="evidence" value="ECO:0007669"/>
    <property type="project" value="TreeGrafter"/>
</dbReference>
<evidence type="ECO:0000256" key="5">
    <source>
        <dbReference type="ARBA" id="ARBA00023136"/>
    </source>
</evidence>
<evidence type="ECO:0000256" key="6">
    <source>
        <dbReference type="ARBA" id="ARBA00023157"/>
    </source>
</evidence>
<dbReference type="SMART" id="SM00406">
    <property type="entry name" value="IGv"/>
    <property type="match status" value="2"/>
</dbReference>
<sequence length="350" mass="39154">KHIRASKCISAVNYCSVLILFSGCTDDHIFETKTVDVGDDVTLTCPRKTTWLASDLFWIRLVPGTFPEALGGMIAYNFDRVKKTNHMTAKQEPGLFVLHFSKTRLSDTAVYYCIKVEQRNMTFLKGIFLRIKGNRPEPDITAVTQDFLSDPVRPGDSVTLQCSVLSDSEKKTCLEDHHVYWFRARSDKSHPSLIYAHRNHSDTCEEGPEVHSPQKCVYSFSKNVSSSDAGTYYCAVATCGEIIFGNGTKLDIEEDNSVVFLLFVALAISLIVIAFLVYVITKKSCDCCKVSLQTNAATASGNQQSQQRNEEPLVYSTAVFTRRKTDKAGRRKATAKEETIYTDVRAFAID</sequence>
<keyword evidence="2" id="KW-1003">Cell membrane</keyword>
<dbReference type="InterPro" id="IPR013106">
    <property type="entry name" value="Ig_V-set"/>
</dbReference>
<dbReference type="Gene3D" id="2.60.40.10">
    <property type="entry name" value="Immunoglobulins"/>
    <property type="match status" value="2"/>
</dbReference>
<keyword evidence="4" id="KW-0391">Immunity</keyword>
<evidence type="ECO:0000256" key="1">
    <source>
        <dbReference type="ARBA" id="ARBA00004236"/>
    </source>
</evidence>
<reference evidence="11" key="1">
    <citation type="submission" date="2015-09" db="EMBL/GenBank/DDBJ databases">
        <authorList>
            <person name="Sai Rama Sridatta P."/>
        </authorList>
    </citation>
    <scope>NUCLEOTIDE SEQUENCE [LARGE SCALE GENOMIC DNA]</scope>
</reference>
<evidence type="ECO:0000259" key="9">
    <source>
        <dbReference type="PROSITE" id="PS50835"/>
    </source>
</evidence>
<keyword evidence="8" id="KW-0812">Transmembrane</keyword>
<dbReference type="InterPro" id="IPR052051">
    <property type="entry name" value="TCR_complex_component"/>
</dbReference>
<dbReference type="SUPFAM" id="SSF48726">
    <property type="entry name" value="Immunoglobulin"/>
    <property type="match status" value="2"/>
</dbReference>
<name>A0A4W6FAR6_LATCA</name>
<dbReference type="InParanoid" id="A0A4W6FAR6"/>
<evidence type="ECO:0000256" key="4">
    <source>
        <dbReference type="ARBA" id="ARBA00022859"/>
    </source>
</evidence>